<keyword evidence="4 5" id="KW-0472">Membrane</keyword>
<dbReference type="GO" id="GO:0005886">
    <property type="term" value="C:plasma membrane"/>
    <property type="evidence" value="ECO:0007669"/>
    <property type="project" value="TreeGrafter"/>
</dbReference>
<dbReference type="Gene3D" id="1.20.1250.20">
    <property type="entry name" value="MFS general substrate transporter like domains"/>
    <property type="match status" value="1"/>
</dbReference>
<feature type="transmembrane region" description="Helical" evidence="5">
    <location>
        <begin position="211"/>
        <end position="231"/>
    </location>
</feature>
<protein>
    <submittedName>
        <fullName evidence="7">Putative transporter</fullName>
    </submittedName>
</protein>
<dbReference type="InterPro" id="IPR005829">
    <property type="entry name" value="Sugar_transporter_CS"/>
</dbReference>
<dbReference type="InterPro" id="IPR036259">
    <property type="entry name" value="MFS_trans_sf"/>
</dbReference>
<name>A0A420IWB4_9PEZI</name>
<dbReference type="SUPFAM" id="SSF103473">
    <property type="entry name" value="MFS general substrate transporter"/>
    <property type="match status" value="1"/>
</dbReference>
<evidence type="ECO:0000256" key="2">
    <source>
        <dbReference type="ARBA" id="ARBA00022692"/>
    </source>
</evidence>
<accession>A0A420IWB4</accession>
<organism evidence="7 8">
    <name type="scientific">Golovinomyces cichoracearum</name>
    <dbReference type="NCBI Taxonomy" id="62708"/>
    <lineage>
        <taxon>Eukaryota</taxon>
        <taxon>Fungi</taxon>
        <taxon>Dikarya</taxon>
        <taxon>Ascomycota</taxon>
        <taxon>Pezizomycotina</taxon>
        <taxon>Leotiomycetes</taxon>
        <taxon>Erysiphales</taxon>
        <taxon>Erysiphaceae</taxon>
        <taxon>Golovinomyces</taxon>
    </lineage>
</organism>
<dbReference type="EMBL" id="MCBQ01006088">
    <property type="protein sequence ID" value="RKF78834.1"/>
    <property type="molecule type" value="Genomic_DNA"/>
</dbReference>
<feature type="domain" description="Major facilitator superfamily (MFS) profile" evidence="6">
    <location>
        <begin position="55"/>
        <end position="377"/>
    </location>
</feature>
<comment type="caution">
    <text evidence="7">The sequence shown here is derived from an EMBL/GenBank/DDBJ whole genome shotgun (WGS) entry which is preliminary data.</text>
</comment>
<dbReference type="GO" id="GO:0042908">
    <property type="term" value="P:xenobiotic transport"/>
    <property type="evidence" value="ECO:0007669"/>
    <property type="project" value="UniProtKB-ARBA"/>
</dbReference>
<feature type="transmembrane region" description="Helical" evidence="5">
    <location>
        <begin position="144"/>
        <end position="167"/>
    </location>
</feature>
<evidence type="ECO:0000256" key="3">
    <source>
        <dbReference type="ARBA" id="ARBA00022989"/>
    </source>
</evidence>
<feature type="transmembrane region" description="Helical" evidence="5">
    <location>
        <begin position="179"/>
        <end position="205"/>
    </location>
</feature>
<evidence type="ECO:0000256" key="5">
    <source>
        <dbReference type="SAM" id="Phobius"/>
    </source>
</evidence>
<evidence type="ECO:0000313" key="8">
    <source>
        <dbReference type="Proteomes" id="UP000283383"/>
    </source>
</evidence>
<dbReference type="PANTHER" id="PTHR23502:SF182">
    <property type="entry name" value="POLYAMINE TRANSPORTER, PUTATIVE-RELATED"/>
    <property type="match status" value="1"/>
</dbReference>
<reference evidence="7 8" key="1">
    <citation type="journal article" date="2018" name="BMC Genomics">
        <title>Comparative genome analyses reveal sequence features reflecting distinct modes of host-adaptation between dicot and monocot powdery mildew.</title>
        <authorList>
            <person name="Wu Y."/>
            <person name="Ma X."/>
            <person name="Pan Z."/>
            <person name="Kale S.D."/>
            <person name="Song Y."/>
            <person name="King H."/>
            <person name="Zhang Q."/>
            <person name="Presley C."/>
            <person name="Deng X."/>
            <person name="Wei C.I."/>
            <person name="Xiao S."/>
        </authorList>
    </citation>
    <scope>NUCLEOTIDE SEQUENCE [LARGE SCALE GENOMIC DNA]</scope>
    <source>
        <strain evidence="7">UMSG3</strain>
    </source>
</reference>
<sequence>MNNSSIRNKNLEDNERNMPSIRMFENTVLSEEDTNFEANCIENPRLWALKKKICITIFVLLTAFTATLGTPIYVGAIPYLQIKFKLTTTDAVLPCSLYALAIGFGALLTSGFSEIYGRRIVYQLTLPGALLSSALASISTKFFYLVLFRIFTGIFSAPSLTIGVGVLNDMWDPTLDSQATFAALLFVLVVIWATQIGPIASISLIEISRHWQWAFYISSLMLVACVFFSIFNPETYAPQILRQRSSRRGRPVQCRYNSWRIIREAISRPIHMLFVEPILFPTGLLLAVTQSVIFSYYIAYASIFEGVYGFTQLQVAITFVPLAIGSLFAVPVVVLCDKYLYQKLPRAVREQGSIKSPEDRLYPAMVSSFTMPISLFW</sequence>
<gene>
    <name evidence="7" type="ORF">GcM3_060001</name>
</gene>
<dbReference type="GO" id="GO:0000297">
    <property type="term" value="F:spermine transmembrane transporter activity"/>
    <property type="evidence" value="ECO:0007669"/>
    <property type="project" value="TreeGrafter"/>
</dbReference>
<evidence type="ECO:0000313" key="7">
    <source>
        <dbReference type="EMBL" id="RKF78834.1"/>
    </source>
</evidence>
<keyword evidence="2 5" id="KW-0812">Transmembrane</keyword>
<feature type="transmembrane region" description="Helical" evidence="5">
    <location>
        <begin position="53"/>
        <end position="79"/>
    </location>
</feature>
<evidence type="ECO:0000256" key="1">
    <source>
        <dbReference type="ARBA" id="ARBA00004141"/>
    </source>
</evidence>
<proteinExistence type="predicted"/>
<dbReference type="Pfam" id="PF07690">
    <property type="entry name" value="MFS_1"/>
    <property type="match status" value="1"/>
</dbReference>
<dbReference type="PANTHER" id="PTHR23502">
    <property type="entry name" value="MAJOR FACILITATOR SUPERFAMILY"/>
    <property type="match status" value="1"/>
</dbReference>
<feature type="transmembrane region" description="Helical" evidence="5">
    <location>
        <begin position="315"/>
        <end position="336"/>
    </location>
</feature>
<keyword evidence="8" id="KW-1185">Reference proteome</keyword>
<dbReference type="Proteomes" id="UP000283383">
    <property type="component" value="Unassembled WGS sequence"/>
</dbReference>
<comment type="subcellular location">
    <subcellularLocation>
        <location evidence="1">Membrane</location>
        <topology evidence="1">Multi-pass membrane protein</topology>
    </subcellularLocation>
</comment>
<feature type="transmembrane region" description="Helical" evidence="5">
    <location>
        <begin position="278"/>
        <end position="303"/>
    </location>
</feature>
<keyword evidence="3 5" id="KW-1133">Transmembrane helix</keyword>
<dbReference type="STRING" id="62708.A0A420IWB4"/>
<evidence type="ECO:0000256" key="4">
    <source>
        <dbReference type="ARBA" id="ARBA00023136"/>
    </source>
</evidence>
<feature type="transmembrane region" description="Helical" evidence="5">
    <location>
        <begin position="91"/>
        <end position="108"/>
    </location>
</feature>
<dbReference type="GO" id="GO:0015606">
    <property type="term" value="F:spermidine transmembrane transporter activity"/>
    <property type="evidence" value="ECO:0007669"/>
    <property type="project" value="TreeGrafter"/>
</dbReference>
<dbReference type="PROSITE" id="PS50850">
    <property type="entry name" value="MFS"/>
    <property type="match status" value="1"/>
</dbReference>
<dbReference type="InterPro" id="IPR011701">
    <property type="entry name" value="MFS"/>
</dbReference>
<dbReference type="AlphaFoldDB" id="A0A420IWB4"/>
<dbReference type="GO" id="GO:0140115">
    <property type="term" value="P:export across plasma membrane"/>
    <property type="evidence" value="ECO:0007669"/>
    <property type="project" value="UniProtKB-ARBA"/>
</dbReference>
<dbReference type="PROSITE" id="PS00216">
    <property type="entry name" value="SUGAR_TRANSPORT_1"/>
    <property type="match status" value="1"/>
</dbReference>
<dbReference type="InterPro" id="IPR020846">
    <property type="entry name" value="MFS_dom"/>
</dbReference>
<evidence type="ECO:0000259" key="6">
    <source>
        <dbReference type="PROSITE" id="PS50850"/>
    </source>
</evidence>